<feature type="signal peptide" evidence="1">
    <location>
        <begin position="1"/>
        <end position="23"/>
    </location>
</feature>
<name>A0ABN1L6Y1_9GAMM</name>
<reference evidence="2 3" key="1">
    <citation type="journal article" date="2019" name="Int. J. Syst. Evol. Microbiol.">
        <title>The Global Catalogue of Microorganisms (GCM) 10K type strain sequencing project: providing services to taxonomists for standard genome sequencing and annotation.</title>
        <authorList>
            <consortium name="The Broad Institute Genomics Platform"/>
            <consortium name="The Broad Institute Genome Sequencing Center for Infectious Disease"/>
            <person name="Wu L."/>
            <person name="Ma J."/>
        </authorList>
    </citation>
    <scope>NUCLEOTIDE SEQUENCE [LARGE SCALE GENOMIC DNA]</scope>
    <source>
        <strain evidence="2 3">JCM 15608</strain>
    </source>
</reference>
<proteinExistence type="predicted"/>
<protein>
    <recommendedName>
        <fullName evidence="4">PEP-CTERM protein-sorting domain-containing protein</fullName>
    </recommendedName>
</protein>
<keyword evidence="1" id="KW-0732">Signal</keyword>
<gene>
    <name evidence="2" type="ORF">GCM10009111_18110</name>
</gene>
<comment type="caution">
    <text evidence="2">The sequence shown here is derived from an EMBL/GenBank/DDBJ whole genome shotgun (WGS) entry which is preliminary data.</text>
</comment>
<dbReference type="Proteomes" id="UP001500021">
    <property type="component" value="Unassembled WGS sequence"/>
</dbReference>
<evidence type="ECO:0008006" key="4">
    <source>
        <dbReference type="Google" id="ProtNLM"/>
    </source>
</evidence>
<dbReference type="EMBL" id="BAAAFA010000005">
    <property type="protein sequence ID" value="GAA0817190.1"/>
    <property type="molecule type" value="Genomic_DNA"/>
</dbReference>
<dbReference type="Gene3D" id="2.60.120.260">
    <property type="entry name" value="Galactose-binding domain-like"/>
    <property type="match status" value="1"/>
</dbReference>
<accession>A0ABN1L6Y1</accession>
<sequence length="250" mass="26921">MVNNISRILLSASLFTLSTTANASLITNGSFEQLAFNDNTQVVGAANNTNLASYQSMGSAWDVFYTLPGWVTTAGSGIELQKNVVTQSQDGATHVELDSDMKSAANTVMSQSLTSLTVGADYLLEFFYKPRTNAINDNGVQVFWYDSGTSFDQNMAAKFIVDGTKNITPSWVKQSVVLTAQAETMDISFGAFGMKNSFGGLIDNVSLVQVSNAKVSDIPEPSIFALSLLGFGLLVRRHTKRTKNKVLAGK</sequence>
<evidence type="ECO:0000256" key="1">
    <source>
        <dbReference type="SAM" id="SignalP"/>
    </source>
</evidence>
<dbReference type="RefSeq" id="WP_343817132.1">
    <property type="nucleotide sequence ID" value="NZ_BAAAFA010000005.1"/>
</dbReference>
<keyword evidence="3" id="KW-1185">Reference proteome</keyword>
<evidence type="ECO:0000313" key="2">
    <source>
        <dbReference type="EMBL" id="GAA0817190.1"/>
    </source>
</evidence>
<evidence type="ECO:0000313" key="3">
    <source>
        <dbReference type="Proteomes" id="UP001500021"/>
    </source>
</evidence>
<organism evidence="2 3">
    <name type="scientific">Colwellia asteriadis</name>
    <dbReference type="NCBI Taxonomy" id="517723"/>
    <lineage>
        <taxon>Bacteria</taxon>
        <taxon>Pseudomonadati</taxon>
        <taxon>Pseudomonadota</taxon>
        <taxon>Gammaproteobacteria</taxon>
        <taxon>Alteromonadales</taxon>
        <taxon>Colwelliaceae</taxon>
        <taxon>Colwellia</taxon>
    </lineage>
</organism>
<feature type="chain" id="PRO_5045436011" description="PEP-CTERM protein-sorting domain-containing protein" evidence="1">
    <location>
        <begin position="24"/>
        <end position="250"/>
    </location>
</feature>